<sequence length="188" mass="21536">MKFCFLLIGFIFSFGLYGGVPRPCEKVGFDQIIEHFVSSDGQMFVLYASSQGEYKLMKQFKKCIRSAAVCLIAFDVSSKNWSKGKNWINEQLIPPVNDNFDQVKGLLILGMLQYVDKKSGAGVCIVAKNNLAKAIPWYGRSWVVTDHDIKEYEIYGSQFHVSMTPNSLYEAMLDIHNEEVWMSEHRRK</sequence>
<name>A0A0W1AK92_9GAMM</name>
<comment type="caution">
    <text evidence="1">The sequence shown here is derived from an EMBL/GenBank/DDBJ whole genome shotgun (WGS) entry which is preliminary data.</text>
</comment>
<dbReference type="RefSeq" id="WP_058491697.1">
    <property type="nucleotide sequence ID" value="NZ_CBCRUR010000040.1"/>
</dbReference>
<gene>
    <name evidence="1" type="ORF">Lwor_0074</name>
</gene>
<dbReference type="AlphaFoldDB" id="A0A0W1AK92"/>
<evidence type="ECO:0000313" key="1">
    <source>
        <dbReference type="EMBL" id="KTD81771.1"/>
    </source>
</evidence>
<evidence type="ECO:0000313" key="2">
    <source>
        <dbReference type="Proteomes" id="UP000054662"/>
    </source>
</evidence>
<dbReference type="EMBL" id="LNZC01000002">
    <property type="protein sequence ID" value="KTD81771.1"/>
    <property type="molecule type" value="Genomic_DNA"/>
</dbReference>
<proteinExistence type="predicted"/>
<dbReference type="PATRIC" id="fig|45076.6.peg.77"/>
<keyword evidence="2" id="KW-1185">Reference proteome</keyword>
<organism evidence="1 2">
    <name type="scientific">Legionella worsleiensis</name>
    <dbReference type="NCBI Taxonomy" id="45076"/>
    <lineage>
        <taxon>Bacteria</taxon>
        <taxon>Pseudomonadati</taxon>
        <taxon>Pseudomonadota</taxon>
        <taxon>Gammaproteobacteria</taxon>
        <taxon>Legionellales</taxon>
        <taxon>Legionellaceae</taxon>
        <taxon>Legionella</taxon>
    </lineage>
</organism>
<dbReference type="Proteomes" id="UP000054662">
    <property type="component" value="Unassembled WGS sequence"/>
</dbReference>
<reference evidence="1 2" key="1">
    <citation type="submission" date="2015-11" db="EMBL/GenBank/DDBJ databases">
        <title>Genomic analysis of 38 Legionella species identifies large and diverse effector repertoires.</title>
        <authorList>
            <person name="Burstein D."/>
            <person name="Amaro F."/>
            <person name="Zusman T."/>
            <person name="Lifshitz Z."/>
            <person name="Cohen O."/>
            <person name="Gilbert J.A."/>
            <person name="Pupko T."/>
            <person name="Shuman H.A."/>
            <person name="Segal G."/>
        </authorList>
    </citation>
    <scope>NUCLEOTIDE SEQUENCE [LARGE SCALE GENOMIC DNA]</scope>
    <source>
        <strain evidence="1 2">ATCC 49508</strain>
    </source>
</reference>
<protein>
    <submittedName>
        <fullName evidence="1">Uncharacterized protein</fullName>
    </submittedName>
</protein>
<accession>A0A0W1AK92</accession>